<dbReference type="PRINTS" id="PR00702">
    <property type="entry name" value="ACRIFLAVINRP"/>
</dbReference>
<dbReference type="GO" id="GO:0005886">
    <property type="term" value="C:plasma membrane"/>
    <property type="evidence" value="ECO:0007669"/>
    <property type="project" value="TreeGrafter"/>
</dbReference>
<feature type="transmembrane region" description="Helical" evidence="1">
    <location>
        <begin position="910"/>
        <end position="929"/>
    </location>
</feature>
<feature type="transmembrane region" description="Helical" evidence="1">
    <location>
        <begin position="375"/>
        <end position="393"/>
    </location>
</feature>
<dbReference type="PANTHER" id="PTHR32063:SF16">
    <property type="entry name" value="CATION EFFLUX SYSTEM (ACRB_ACRD_ACRF FAMILY)"/>
    <property type="match status" value="1"/>
</dbReference>
<dbReference type="InterPro" id="IPR027463">
    <property type="entry name" value="AcrB_DN_DC_subdom"/>
</dbReference>
<feature type="transmembrane region" description="Helical" evidence="1">
    <location>
        <begin position="936"/>
        <end position="956"/>
    </location>
</feature>
<evidence type="ECO:0000256" key="1">
    <source>
        <dbReference type="SAM" id="Phobius"/>
    </source>
</evidence>
<feature type="transmembrane region" description="Helical" evidence="1">
    <location>
        <begin position="21"/>
        <end position="38"/>
    </location>
</feature>
<dbReference type="RefSeq" id="WP_183266410.1">
    <property type="nucleotide sequence ID" value="NZ_JACHFJ010000006.1"/>
</dbReference>
<dbReference type="Gene3D" id="3.30.2090.10">
    <property type="entry name" value="Multidrug efflux transporter AcrB TolC docking domain, DN and DC subdomains"/>
    <property type="match status" value="2"/>
</dbReference>
<dbReference type="Gene3D" id="3.30.70.1430">
    <property type="entry name" value="Multidrug efflux transporter AcrB pore domain"/>
    <property type="match status" value="2"/>
</dbReference>
<keyword evidence="1" id="KW-1133">Transmembrane helix</keyword>
<feature type="transmembrane region" description="Helical" evidence="1">
    <location>
        <begin position="445"/>
        <end position="469"/>
    </location>
</feature>
<feature type="transmembrane region" description="Helical" evidence="1">
    <location>
        <begin position="1038"/>
        <end position="1060"/>
    </location>
</feature>
<accession>A0A840VCK7</accession>
<feature type="transmembrane region" description="Helical" evidence="1">
    <location>
        <begin position="351"/>
        <end position="370"/>
    </location>
</feature>
<dbReference type="Pfam" id="PF00873">
    <property type="entry name" value="ACR_tran"/>
    <property type="match status" value="1"/>
</dbReference>
<feature type="transmembrane region" description="Helical" evidence="1">
    <location>
        <begin position="962"/>
        <end position="986"/>
    </location>
</feature>
<dbReference type="SUPFAM" id="SSF82714">
    <property type="entry name" value="Multidrug efflux transporter AcrB TolC docking domain, DN and DC subdomains"/>
    <property type="match status" value="1"/>
</dbReference>
<feature type="transmembrane region" description="Helical" evidence="1">
    <location>
        <begin position="1006"/>
        <end position="1026"/>
    </location>
</feature>
<name>A0A840VCK7_9PROT</name>
<dbReference type="Gene3D" id="3.30.70.1440">
    <property type="entry name" value="Multidrug efflux transporter AcrB pore domain"/>
    <property type="match status" value="1"/>
</dbReference>
<keyword evidence="1" id="KW-0472">Membrane</keyword>
<comment type="caution">
    <text evidence="2">The sequence shown here is derived from an EMBL/GenBank/DDBJ whole genome shotgun (WGS) entry which is preliminary data.</text>
</comment>
<dbReference type="SUPFAM" id="SSF82693">
    <property type="entry name" value="Multidrug efflux transporter AcrB pore domain, PN1, PN2, PC1 and PC2 subdomains"/>
    <property type="match status" value="3"/>
</dbReference>
<dbReference type="SUPFAM" id="SSF82866">
    <property type="entry name" value="Multidrug efflux transporter AcrB transmembrane domain"/>
    <property type="match status" value="2"/>
</dbReference>
<dbReference type="Gene3D" id="3.30.70.1320">
    <property type="entry name" value="Multidrug efflux transporter AcrB pore domain like"/>
    <property type="match status" value="1"/>
</dbReference>
<proteinExistence type="predicted"/>
<dbReference type="PANTHER" id="PTHR32063">
    <property type="match status" value="1"/>
</dbReference>
<evidence type="ECO:0000313" key="3">
    <source>
        <dbReference type="Proteomes" id="UP000553706"/>
    </source>
</evidence>
<keyword evidence="1" id="KW-0812">Transmembrane</keyword>
<dbReference type="InterPro" id="IPR001036">
    <property type="entry name" value="Acrflvin-R"/>
</dbReference>
<evidence type="ECO:0000313" key="2">
    <source>
        <dbReference type="EMBL" id="MBB5373404.1"/>
    </source>
</evidence>
<dbReference type="EMBL" id="JACHFJ010000006">
    <property type="protein sequence ID" value="MBB5373404.1"/>
    <property type="molecule type" value="Genomic_DNA"/>
</dbReference>
<reference evidence="2 3" key="1">
    <citation type="submission" date="2020-08" db="EMBL/GenBank/DDBJ databases">
        <title>Genomic Encyclopedia of Type Strains, Phase IV (KMG-IV): sequencing the most valuable type-strain genomes for metagenomic binning, comparative biology and taxonomic classification.</title>
        <authorList>
            <person name="Goeker M."/>
        </authorList>
    </citation>
    <scope>NUCLEOTIDE SEQUENCE [LARGE SCALE GENOMIC DNA]</scope>
    <source>
        <strain evidence="2 3">DSM 27026</strain>
    </source>
</reference>
<feature type="transmembrane region" description="Helical" evidence="1">
    <location>
        <begin position="543"/>
        <end position="563"/>
    </location>
</feature>
<gene>
    <name evidence="2" type="ORF">HNP71_001664</name>
</gene>
<protein>
    <submittedName>
        <fullName evidence="2">Multidrug efflux pump subunit AcrB</fullName>
    </submittedName>
</protein>
<dbReference type="Gene3D" id="1.20.1640.10">
    <property type="entry name" value="Multidrug efflux transporter AcrB transmembrane domain"/>
    <property type="match status" value="2"/>
</dbReference>
<sequence length="1074" mass="116343">MSLGISGALTQRFIRSPLTPLFLIAAVICGLIALATIPREEDPQIHVPMVDVMVNTDGLKASDAVELVTKPLEVVLRGVPGIEHIYSYTVDNHVTVVARFVVGTNEDKAVLLVNDKIRDNMNRIPVGIPAPMIVGRGIDDVAILTLTLTPKPEAANRWDAGALTQLAQKLQGELIKIPNVGITYISGEDPEQIRIEPDPEKLALYGVTLQQLVARVQEANDVFSAGALRDAGRMQGVDAGQTLDGIPDIGLLLVTTRDDRPVYVRDVAQVVFGPAPQEERVWAFNRDKAGWGRAPAVTLAVAKIAGSNAVNVANAVLAQVKTLQGQLIPGDIRVEVTRDYGQTATQKANELLFHLALATISIILLIGFALGWREAAVTAVVIPSTILLTLFGAEMMGYTINRVSLFALIFAIGILVDDAIVVIENITRHWAMQDGRPRMQAAIEAVAEVGNPTIVATLTVITALLPMLFVSGLMGPYMSPIPAVASVAMAFSFFVAMIIAPWLTLKFAGGFSAKPGHDAHEHGLLGRLYLRAAMPLLKTRKRALRFLLLVGGATILACSLFYFDLVKVKLLPFDNKSELDVVLDLPPGAALEDTERTLLAAARIAGQMKEVTSMQVYAGTSAPFDFNGLVRHYYARQSPDQGELHIVLVNKDDRSRQSHAIAVALRQALDKEIPLPPGGVIKVVEVPPGPPVFASLLAEIYGPTLEMRRAEAERVKAVFKSIPFIVDVDDSYHLPPPRLQITVNQDELEYFRVQQADVNQTLRDLFLGESIGYSYRGTDRPPLNITIGLPKTGLTWNQAVADTPVPANTLPGARGVVELGEIVSAQNTQGSPLIFRRDGHFTEMVTAELAGKFEAPIYGMFAVDSAIEKSAWTGLPKPKIRFFSQPKNEAKPSLLWDGEWQITYVTFRDMGLAFGVAILGIYVLVVAQFGSFKLPLVVLTPIPLTLIGIMLGHWLLGADFTATSMIGFIALAGIIVRNSILLVDFIRHRMSPERPLRDVLLEAGAIRIKPIFLTALAAIISASTILSDPIFQGLATALLFGLISSTLLTVLVIPAIYVVLRDDGRPATPSHQDG</sequence>
<feature type="transmembrane region" description="Helical" evidence="1">
    <location>
        <begin position="405"/>
        <end position="424"/>
    </location>
</feature>
<dbReference type="AlphaFoldDB" id="A0A840VCK7"/>
<feature type="transmembrane region" description="Helical" evidence="1">
    <location>
        <begin position="481"/>
        <end position="505"/>
    </location>
</feature>
<dbReference type="GO" id="GO:0042910">
    <property type="term" value="F:xenobiotic transmembrane transporter activity"/>
    <property type="evidence" value="ECO:0007669"/>
    <property type="project" value="TreeGrafter"/>
</dbReference>
<organism evidence="2 3">
    <name type="scientific">Acidocella aromatica</name>
    <dbReference type="NCBI Taxonomy" id="1303579"/>
    <lineage>
        <taxon>Bacteria</taxon>
        <taxon>Pseudomonadati</taxon>
        <taxon>Pseudomonadota</taxon>
        <taxon>Alphaproteobacteria</taxon>
        <taxon>Acetobacterales</taxon>
        <taxon>Acidocellaceae</taxon>
        <taxon>Acidocella</taxon>
    </lineage>
</organism>
<dbReference type="Proteomes" id="UP000553706">
    <property type="component" value="Unassembled WGS sequence"/>
</dbReference>
<keyword evidence="3" id="KW-1185">Reference proteome</keyword>